<dbReference type="AlphaFoldDB" id="A0A165YBE6"/>
<dbReference type="PANTHER" id="PTHR10039">
    <property type="entry name" value="AMELOGENIN"/>
    <property type="match status" value="1"/>
</dbReference>
<dbReference type="PANTHER" id="PTHR10039:SF14">
    <property type="entry name" value="NACHT DOMAIN-CONTAINING PROTEIN"/>
    <property type="match status" value="1"/>
</dbReference>
<name>A0A165YBE6_9AGAM</name>
<keyword evidence="1" id="KW-0677">Repeat</keyword>
<evidence type="ECO:0000256" key="1">
    <source>
        <dbReference type="ARBA" id="ARBA00022737"/>
    </source>
</evidence>
<evidence type="ECO:0000259" key="3">
    <source>
        <dbReference type="PROSITE" id="PS50837"/>
    </source>
</evidence>
<dbReference type="Gene3D" id="3.40.50.300">
    <property type="entry name" value="P-loop containing nucleotide triphosphate hydrolases"/>
    <property type="match status" value="1"/>
</dbReference>
<proteinExistence type="predicted"/>
<evidence type="ECO:0000313" key="4">
    <source>
        <dbReference type="EMBL" id="KZP09393.1"/>
    </source>
</evidence>
<keyword evidence="5" id="KW-1185">Reference proteome</keyword>
<dbReference type="Pfam" id="PF24883">
    <property type="entry name" value="NPHP3_N"/>
    <property type="match status" value="1"/>
</dbReference>
<keyword evidence="2" id="KW-0472">Membrane</keyword>
<evidence type="ECO:0000313" key="5">
    <source>
        <dbReference type="Proteomes" id="UP000076532"/>
    </source>
</evidence>
<dbReference type="EMBL" id="KV417701">
    <property type="protein sequence ID" value="KZP09393.1"/>
    <property type="molecule type" value="Genomic_DNA"/>
</dbReference>
<dbReference type="STRING" id="436010.A0A165YBE6"/>
<keyword evidence="2" id="KW-0812">Transmembrane</keyword>
<sequence>MDDNRKSQETRNSPPSKFVTKGTFRDVINTAGNVTMGDHVEHNTIMGGNYCSSCRVFLSFTGYPDTHRSSLYPDFVVPDAGYEGSGSRFGCLEGTREAVIGEIFNWKDDIAASPIRLLSGPAGFGKSAIAQTVAESWAGDGTLIASFFFLRGAGGRSQFAHFITTISFQITVSIPETKPMIEKALRDDPTIPHQSITKQLQKLVLGPLASVAAAHSPTGPLIIVVDALDECNDKQDMQDFIGILTHAASARKLPLRWLLTSRREEHINRAFSDDTARATATWVALEDFDATTDIETLLKHHFYVIRKQNPRLMRGIALPWPSTEDRRALVRKSAGMLIFAATLVNFITDGKAPPNQKLRSVLHLHAGLDPLYAQVLGDVPDIACFRSVLTTLILLREQPSVNTLAELLRFNVEDVLHALNFIQSIIRVPADDVTAVQLNHTSLRDFLVDGSRSHGRFINPPPAAHFTIAADCLKLMNRTFQRDVFLDNAGLLYALKYWVEHLQDSAVASEVFPELLRTLDDFVSSEIQNTQRLLAALIEKFQRDAGHIEVNIRVPLGEDHQKGAEIVSRQTSHLAFSFAIERDALSESPGRPELSHPPLGITKLHDLRGALYPQTDPSSSCTRRTCPATLALDPHTPISAVAHKANLEVEGPPAVFIPSQRVGASLLPMSQDHIRLPTRVRRPELYAAEKPLYRGKKEHMEIAAIKAIIKVQHSSSISKQAPTWGRASLSWMSPRTLERREPGAGGDWREADGHEAAGHEGVLRRGRAGWDRLQGKARIVPIVFFCTLKAAYGLLIVLWLLAVLLPRINNMICLEKRTRGLNNGMYWRGGATGAKGRVCGVRGAG</sequence>
<dbReference type="InterPro" id="IPR007111">
    <property type="entry name" value="NACHT_NTPase"/>
</dbReference>
<protein>
    <recommendedName>
        <fullName evidence="3">NACHT domain-containing protein</fullName>
    </recommendedName>
</protein>
<keyword evidence="2" id="KW-1133">Transmembrane helix</keyword>
<dbReference type="InterPro" id="IPR056884">
    <property type="entry name" value="NPHP3-like_N"/>
</dbReference>
<reference evidence="4 5" key="1">
    <citation type="journal article" date="2016" name="Mol. Biol. Evol.">
        <title>Comparative Genomics of Early-Diverging Mushroom-Forming Fungi Provides Insights into the Origins of Lignocellulose Decay Capabilities.</title>
        <authorList>
            <person name="Nagy L.G."/>
            <person name="Riley R."/>
            <person name="Tritt A."/>
            <person name="Adam C."/>
            <person name="Daum C."/>
            <person name="Floudas D."/>
            <person name="Sun H."/>
            <person name="Yadav J.S."/>
            <person name="Pangilinan J."/>
            <person name="Larsson K.H."/>
            <person name="Matsuura K."/>
            <person name="Barry K."/>
            <person name="Labutti K."/>
            <person name="Kuo R."/>
            <person name="Ohm R.A."/>
            <person name="Bhattacharya S.S."/>
            <person name="Shirouzu T."/>
            <person name="Yoshinaga Y."/>
            <person name="Martin F.M."/>
            <person name="Grigoriev I.V."/>
            <person name="Hibbett D.S."/>
        </authorList>
    </citation>
    <scope>NUCLEOTIDE SEQUENCE [LARGE SCALE GENOMIC DNA]</scope>
    <source>
        <strain evidence="4 5">CBS 109695</strain>
    </source>
</reference>
<dbReference type="Proteomes" id="UP000076532">
    <property type="component" value="Unassembled WGS sequence"/>
</dbReference>
<dbReference type="SUPFAM" id="SSF52540">
    <property type="entry name" value="P-loop containing nucleoside triphosphate hydrolases"/>
    <property type="match status" value="1"/>
</dbReference>
<dbReference type="OrthoDB" id="5967843at2759"/>
<accession>A0A165YBE6</accession>
<feature type="transmembrane region" description="Helical" evidence="2">
    <location>
        <begin position="782"/>
        <end position="805"/>
    </location>
</feature>
<gene>
    <name evidence="4" type="ORF">FIBSPDRAFT_964009</name>
</gene>
<organism evidence="4 5">
    <name type="scientific">Athelia psychrophila</name>
    <dbReference type="NCBI Taxonomy" id="1759441"/>
    <lineage>
        <taxon>Eukaryota</taxon>
        <taxon>Fungi</taxon>
        <taxon>Dikarya</taxon>
        <taxon>Basidiomycota</taxon>
        <taxon>Agaricomycotina</taxon>
        <taxon>Agaricomycetes</taxon>
        <taxon>Agaricomycetidae</taxon>
        <taxon>Atheliales</taxon>
        <taxon>Atheliaceae</taxon>
        <taxon>Athelia</taxon>
    </lineage>
</organism>
<dbReference type="PROSITE" id="PS50837">
    <property type="entry name" value="NACHT"/>
    <property type="match status" value="1"/>
</dbReference>
<dbReference type="InterPro" id="IPR027417">
    <property type="entry name" value="P-loop_NTPase"/>
</dbReference>
<evidence type="ECO:0000256" key="2">
    <source>
        <dbReference type="SAM" id="Phobius"/>
    </source>
</evidence>
<feature type="domain" description="NACHT" evidence="3">
    <location>
        <begin position="114"/>
        <end position="262"/>
    </location>
</feature>